<dbReference type="PANTHER" id="PTHR46268">
    <property type="entry name" value="STRESS RESPONSE PROTEIN NHAX"/>
    <property type="match status" value="1"/>
</dbReference>
<dbReference type="Pfam" id="PF00582">
    <property type="entry name" value="Usp"/>
    <property type="match status" value="1"/>
</dbReference>
<dbReference type="Gene3D" id="3.40.50.620">
    <property type="entry name" value="HUPs"/>
    <property type="match status" value="1"/>
</dbReference>
<name>A0A6M4GQV3_9PROT</name>
<dbReference type="Proteomes" id="UP000501534">
    <property type="component" value="Chromosome"/>
</dbReference>
<dbReference type="SUPFAM" id="SSF52402">
    <property type="entry name" value="Adenine nucleotide alpha hydrolases-like"/>
    <property type="match status" value="1"/>
</dbReference>
<dbReference type="InterPro" id="IPR006015">
    <property type="entry name" value="Universal_stress_UspA"/>
</dbReference>
<keyword evidence="4" id="KW-1185">Reference proteome</keyword>
<gene>
    <name evidence="3" type="primary">teaD</name>
    <name evidence="3" type="ORF">DSM104443_00490</name>
</gene>
<dbReference type="KEGG" id="uru:DSM104443_00490"/>
<dbReference type="InterPro" id="IPR006016">
    <property type="entry name" value="UspA"/>
</dbReference>
<evidence type="ECO:0000256" key="1">
    <source>
        <dbReference type="ARBA" id="ARBA00008791"/>
    </source>
</evidence>
<dbReference type="InterPro" id="IPR014729">
    <property type="entry name" value="Rossmann-like_a/b/a_fold"/>
</dbReference>
<dbReference type="EMBL" id="CP053069">
    <property type="protein sequence ID" value="QJR09446.1"/>
    <property type="molecule type" value="Genomic_DNA"/>
</dbReference>
<dbReference type="AlphaFoldDB" id="A0A6M4GQV3"/>
<evidence type="ECO:0000259" key="2">
    <source>
        <dbReference type="Pfam" id="PF00582"/>
    </source>
</evidence>
<comment type="similarity">
    <text evidence="1">Belongs to the universal stress protein A family.</text>
</comment>
<dbReference type="RefSeq" id="WP_171089155.1">
    <property type="nucleotide sequence ID" value="NZ_CP053069.1"/>
</dbReference>
<sequence>MHASPTPQYKRILVPTDGSDGAHIAAEAAAQLAVISGGRLIALRVLPPETADAEYLGISGMAGLAPLEAAIIDMPPSGEGDAALAAIEGVARRHGVPIDSELVIDSKPARAIAETAENRQCDLIVMASGGYDTALALLTGSTTAKVVSECAVPVLVVH</sequence>
<dbReference type="PRINTS" id="PR01438">
    <property type="entry name" value="UNVRSLSTRESS"/>
</dbReference>
<accession>A0A6M4GQV3</accession>
<protein>
    <submittedName>
        <fullName evidence="3">TRAP-T-associated universal stress protein TeaD</fullName>
    </submittedName>
</protein>
<organism evidence="3 4">
    <name type="scientific">Usitatibacter rugosus</name>
    <dbReference type="NCBI Taxonomy" id="2732067"/>
    <lineage>
        <taxon>Bacteria</taxon>
        <taxon>Pseudomonadati</taxon>
        <taxon>Pseudomonadota</taxon>
        <taxon>Betaproteobacteria</taxon>
        <taxon>Nitrosomonadales</taxon>
        <taxon>Usitatibacteraceae</taxon>
        <taxon>Usitatibacter</taxon>
    </lineage>
</organism>
<proteinExistence type="inferred from homology"/>
<dbReference type="PANTHER" id="PTHR46268:SF6">
    <property type="entry name" value="UNIVERSAL STRESS PROTEIN UP12"/>
    <property type="match status" value="1"/>
</dbReference>
<feature type="domain" description="UspA" evidence="2">
    <location>
        <begin position="9"/>
        <end position="158"/>
    </location>
</feature>
<dbReference type="CDD" id="cd00293">
    <property type="entry name" value="USP-like"/>
    <property type="match status" value="1"/>
</dbReference>
<reference evidence="3 4" key="1">
    <citation type="submission" date="2020-04" db="EMBL/GenBank/DDBJ databases">
        <title>Usitatibacter rugosus gen. nov., sp. nov. and Usitatibacter palustris sp. nov., novel members of Usitatibacteraceae fam. nov. within the order Nitrosomonadales isolated from soil.</title>
        <authorList>
            <person name="Huber K.J."/>
            <person name="Neumann-Schaal M."/>
            <person name="Geppert A."/>
            <person name="Luckner M."/>
            <person name="Wanner G."/>
            <person name="Overmann J."/>
        </authorList>
    </citation>
    <scope>NUCLEOTIDE SEQUENCE [LARGE SCALE GENOMIC DNA]</scope>
    <source>
        <strain evidence="3 4">0125_3</strain>
    </source>
</reference>
<evidence type="ECO:0000313" key="4">
    <source>
        <dbReference type="Proteomes" id="UP000501534"/>
    </source>
</evidence>
<evidence type="ECO:0000313" key="3">
    <source>
        <dbReference type="EMBL" id="QJR09446.1"/>
    </source>
</evidence>